<evidence type="ECO:0000256" key="5">
    <source>
        <dbReference type="ARBA" id="ARBA00022737"/>
    </source>
</evidence>
<dbReference type="OrthoDB" id="10045365at2759"/>
<dbReference type="AlphaFoldDB" id="A0A813ARA8"/>
<evidence type="ECO:0000256" key="12">
    <source>
        <dbReference type="SAM" id="SignalP"/>
    </source>
</evidence>
<dbReference type="Proteomes" id="UP000601435">
    <property type="component" value="Unassembled WGS sequence"/>
</dbReference>
<keyword evidence="16" id="KW-1185">Reference proteome</keyword>
<keyword evidence="8 11" id="KW-0472">Membrane</keyword>
<feature type="transmembrane region" description="Helical" evidence="11">
    <location>
        <begin position="432"/>
        <end position="450"/>
    </location>
</feature>
<keyword evidence="9" id="KW-0325">Glycoprotein</keyword>
<evidence type="ECO:0000256" key="11">
    <source>
        <dbReference type="SAM" id="Phobius"/>
    </source>
</evidence>
<organism evidence="15 16">
    <name type="scientific">Symbiodinium necroappetens</name>
    <dbReference type="NCBI Taxonomy" id="1628268"/>
    <lineage>
        <taxon>Eukaryota</taxon>
        <taxon>Sar</taxon>
        <taxon>Alveolata</taxon>
        <taxon>Dinophyceae</taxon>
        <taxon>Suessiales</taxon>
        <taxon>Symbiodiniaceae</taxon>
        <taxon>Symbiodinium</taxon>
    </lineage>
</organism>
<evidence type="ECO:0000256" key="2">
    <source>
        <dbReference type="ARBA" id="ARBA00022536"/>
    </source>
</evidence>
<feature type="domain" description="Vacuolar sorting receptor thioredoxin-like" evidence="14">
    <location>
        <begin position="201"/>
        <end position="396"/>
    </location>
</feature>
<proteinExistence type="predicted"/>
<reference evidence="15" key="1">
    <citation type="submission" date="2021-02" db="EMBL/GenBank/DDBJ databases">
        <authorList>
            <person name="Dougan E. K."/>
            <person name="Rhodes N."/>
            <person name="Thang M."/>
            <person name="Chan C."/>
        </authorList>
    </citation>
    <scope>NUCLEOTIDE SEQUENCE</scope>
</reference>
<dbReference type="PANTHER" id="PTHR22702:SF1">
    <property type="entry name" value="PROTEASE-ASSOCIATED DOMAIN-CONTAINING PROTEIN 1"/>
    <property type="match status" value="1"/>
</dbReference>
<dbReference type="InterPro" id="IPR003137">
    <property type="entry name" value="PA_domain"/>
</dbReference>
<keyword evidence="4 12" id="KW-0732">Signal</keyword>
<gene>
    <name evidence="15" type="primary">BP80</name>
    <name evidence="15" type="ORF">SNEC2469_LOCUS28643</name>
</gene>
<keyword evidence="3 11" id="KW-0812">Transmembrane</keyword>
<dbReference type="InterPro" id="IPR046450">
    <property type="entry name" value="PA_dom_sf"/>
</dbReference>
<keyword evidence="5" id="KW-0677">Repeat</keyword>
<evidence type="ECO:0000256" key="8">
    <source>
        <dbReference type="ARBA" id="ARBA00023136"/>
    </source>
</evidence>
<dbReference type="GO" id="GO:0016020">
    <property type="term" value="C:membrane"/>
    <property type="evidence" value="ECO:0007669"/>
    <property type="project" value="UniProtKB-SubCell"/>
</dbReference>
<dbReference type="EMBL" id="CAJNJA010062698">
    <property type="protein sequence ID" value="CAE7877223.1"/>
    <property type="molecule type" value="Genomic_DNA"/>
</dbReference>
<feature type="chain" id="PRO_5032593801" evidence="12">
    <location>
        <begin position="21"/>
        <end position="483"/>
    </location>
</feature>
<dbReference type="SUPFAM" id="SSF52025">
    <property type="entry name" value="PA domain"/>
    <property type="match status" value="1"/>
</dbReference>
<keyword evidence="7 11" id="KW-1133">Transmembrane helix</keyword>
<evidence type="ECO:0000259" key="13">
    <source>
        <dbReference type="Pfam" id="PF02225"/>
    </source>
</evidence>
<evidence type="ECO:0000256" key="4">
    <source>
        <dbReference type="ARBA" id="ARBA00022729"/>
    </source>
</evidence>
<sequence>MAGPWPWAWLAFLAFPLGHCQIKVITPPELLSKFHGTRGRIAGSTATFGAPFYGDVVMGRLVYGHSKKNDVYCSQEDYDVPSPETFQTEGSSYRKVKLLNIIMVRRGKCSFTTKVKVAQDKGAHAVIIVDREDSSLTAESLANIIVADDGYGSSVYIPSVLISKEDGQQLISAAQSTEVVIELAWNLPTDHVVTMDMWMSSGSSQSMQFLKDFAPKRRTLNEVMIFNPHYAVFSMDTNDPAVYSGVCLENAGSKGEFCAEDPDGAGEVTGKEVLEEDVRQLCIHEATKVARSSMEVSRSGQAVEYAEKYWDYMEKYPLRCPVDGTGSQKFGEECSIAVMKDVGINADEIVLCSMTSKVEKLRQQLKDTAWSDQAIRVNGWRFKGIVTADLVVRAICSGFIHQPPECSKLVEKRDVFVPYVVPVSGGVSFGELLAWLLATVALGFVCMLMYKRYLKKEMRSNLREEVMLEVQAQMGEYAQLRGA</sequence>
<evidence type="ECO:0000256" key="10">
    <source>
        <dbReference type="ARBA" id="ARBA00037847"/>
    </source>
</evidence>
<dbReference type="InterPro" id="IPR056858">
    <property type="entry name" value="VSR_TRX"/>
</dbReference>
<dbReference type="Pfam" id="PF25011">
    <property type="entry name" value="VSR_TRX"/>
    <property type="match status" value="1"/>
</dbReference>
<feature type="domain" description="PA" evidence="13">
    <location>
        <begin position="57"/>
        <end position="170"/>
    </location>
</feature>
<evidence type="ECO:0000256" key="1">
    <source>
        <dbReference type="ARBA" id="ARBA00004479"/>
    </source>
</evidence>
<dbReference type="GO" id="GO:0012505">
    <property type="term" value="C:endomembrane system"/>
    <property type="evidence" value="ECO:0007669"/>
    <property type="project" value="UniProtKB-SubCell"/>
</dbReference>
<evidence type="ECO:0000256" key="6">
    <source>
        <dbReference type="ARBA" id="ARBA00022837"/>
    </source>
</evidence>
<evidence type="ECO:0000256" key="7">
    <source>
        <dbReference type="ARBA" id="ARBA00022989"/>
    </source>
</evidence>
<evidence type="ECO:0000256" key="3">
    <source>
        <dbReference type="ARBA" id="ARBA00022692"/>
    </source>
</evidence>
<dbReference type="PANTHER" id="PTHR22702">
    <property type="entry name" value="PROTEASE-ASSOCIATED DOMAIN-CONTAINING PROTEIN"/>
    <property type="match status" value="1"/>
</dbReference>
<name>A0A813ARA8_9DINO</name>
<keyword evidence="6" id="KW-0106">Calcium</keyword>
<evidence type="ECO:0000313" key="16">
    <source>
        <dbReference type="Proteomes" id="UP000601435"/>
    </source>
</evidence>
<evidence type="ECO:0000259" key="14">
    <source>
        <dbReference type="Pfam" id="PF25011"/>
    </source>
</evidence>
<accession>A0A813ARA8</accession>
<protein>
    <submittedName>
        <fullName evidence="15">BP80 protein</fullName>
    </submittedName>
</protein>
<keyword evidence="2" id="KW-0245">EGF-like domain</keyword>
<dbReference type="Gene3D" id="3.50.30.30">
    <property type="match status" value="1"/>
</dbReference>
<comment type="subcellular location">
    <subcellularLocation>
        <location evidence="10">Endomembrane system</location>
        <topology evidence="10">Single-pass membrane protein</topology>
    </subcellularLocation>
    <subcellularLocation>
        <location evidence="1">Membrane</location>
        <topology evidence="1">Single-pass type I membrane protein</topology>
    </subcellularLocation>
</comment>
<comment type="caution">
    <text evidence="15">The sequence shown here is derived from an EMBL/GenBank/DDBJ whole genome shotgun (WGS) entry which is preliminary data.</text>
</comment>
<evidence type="ECO:0000313" key="15">
    <source>
        <dbReference type="EMBL" id="CAE7877223.1"/>
    </source>
</evidence>
<evidence type="ECO:0000256" key="9">
    <source>
        <dbReference type="ARBA" id="ARBA00023180"/>
    </source>
</evidence>
<dbReference type="Pfam" id="PF02225">
    <property type="entry name" value="PA"/>
    <property type="match status" value="1"/>
</dbReference>
<feature type="signal peptide" evidence="12">
    <location>
        <begin position="1"/>
        <end position="20"/>
    </location>
</feature>